<reference evidence="2 3" key="1">
    <citation type="journal article" date="2020" name="Genomics">
        <title>Complete, high-quality genomes from long-read metagenomic sequencing of two wolf lichen thalli reveals enigmatic genome architecture.</title>
        <authorList>
            <person name="McKenzie S.K."/>
            <person name="Walston R.F."/>
            <person name="Allen J.L."/>
        </authorList>
    </citation>
    <scope>NUCLEOTIDE SEQUENCE [LARGE SCALE GENOMIC DNA]</scope>
    <source>
        <strain evidence="2">WasteWater2</strain>
    </source>
</reference>
<keyword evidence="3" id="KW-1185">Reference proteome</keyword>
<evidence type="ECO:0000313" key="3">
    <source>
        <dbReference type="Proteomes" id="UP000578531"/>
    </source>
</evidence>
<feature type="signal peptide" evidence="1">
    <location>
        <begin position="1"/>
        <end position="20"/>
    </location>
</feature>
<evidence type="ECO:0000313" key="2">
    <source>
        <dbReference type="EMBL" id="KAF6226744.1"/>
    </source>
</evidence>
<organism evidence="2 3">
    <name type="scientific">Letharia columbiana</name>
    <dbReference type="NCBI Taxonomy" id="112416"/>
    <lineage>
        <taxon>Eukaryota</taxon>
        <taxon>Fungi</taxon>
        <taxon>Dikarya</taxon>
        <taxon>Ascomycota</taxon>
        <taxon>Pezizomycotina</taxon>
        <taxon>Lecanoromycetes</taxon>
        <taxon>OSLEUM clade</taxon>
        <taxon>Lecanoromycetidae</taxon>
        <taxon>Lecanorales</taxon>
        <taxon>Lecanorineae</taxon>
        <taxon>Parmeliaceae</taxon>
        <taxon>Letharia</taxon>
    </lineage>
</organism>
<accession>A0A8H6FG89</accession>
<dbReference type="RefSeq" id="XP_037158895.1">
    <property type="nucleotide sequence ID" value="XM_037314219.1"/>
</dbReference>
<name>A0A8H6FG89_9LECA</name>
<feature type="chain" id="PRO_5034748795" evidence="1">
    <location>
        <begin position="21"/>
        <end position="302"/>
    </location>
</feature>
<comment type="caution">
    <text evidence="2">The sequence shown here is derived from an EMBL/GenBank/DDBJ whole genome shotgun (WGS) entry which is preliminary data.</text>
</comment>
<protein>
    <submittedName>
        <fullName evidence="2">Uncharacterized protein</fullName>
    </submittedName>
</protein>
<dbReference type="Proteomes" id="UP000578531">
    <property type="component" value="Unassembled WGS sequence"/>
</dbReference>
<dbReference type="AlphaFoldDB" id="A0A8H6FG89"/>
<dbReference type="GeneID" id="59293983"/>
<gene>
    <name evidence="2" type="ORF">HO173_012347</name>
</gene>
<dbReference type="EMBL" id="JACCJC010000088">
    <property type="protein sequence ID" value="KAF6226744.1"/>
    <property type="molecule type" value="Genomic_DNA"/>
</dbReference>
<sequence>MRPTTLLPPALLLLIHSASATFSLNDTGPYWSYTARQLSPTTDRKCLTAYSAPIACTETLLGLVTSLRPGFQPTRDDLSSMCTLGCKSALEDYVQNVGSACGAKGDLATQQAVKSGKNNTYVHVWVVGQMFEYTYAQSCAKDGTNNFCPLTSTTLPSAAANCSSPCSVAFYTNAHDFAPASQKQFQDSYLATQTAYWIKRFNLGYRALVACGEAVGNANRTESAGAGFAPRPTGAATGGLTGGGVAAVVTATTGSPAGTSAGSAATVTVAESGRSGGSVLEVDVKTAIALGVLGLVAAAVLS</sequence>
<dbReference type="OrthoDB" id="5985073at2759"/>
<keyword evidence="1" id="KW-0732">Signal</keyword>
<evidence type="ECO:0000256" key="1">
    <source>
        <dbReference type="SAM" id="SignalP"/>
    </source>
</evidence>
<proteinExistence type="predicted"/>